<protein>
    <recommendedName>
        <fullName evidence="2">EF-hand domain-containing protein</fullName>
    </recommendedName>
</protein>
<proteinExistence type="predicted"/>
<dbReference type="EMBL" id="JBBPBM010000046">
    <property type="protein sequence ID" value="KAK8521923.1"/>
    <property type="molecule type" value="Genomic_DNA"/>
</dbReference>
<gene>
    <name evidence="3" type="ORF">V6N12_066495</name>
</gene>
<dbReference type="PROSITE" id="PS00018">
    <property type="entry name" value="EF_HAND_1"/>
    <property type="match status" value="1"/>
</dbReference>
<name>A0ABR2CQA5_9ROSI</name>
<feature type="domain" description="EF-hand" evidence="2">
    <location>
        <begin position="71"/>
        <end position="106"/>
    </location>
</feature>
<dbReference type="SUPFAM" id="SSF47473">
    <property type="entry name" value="EF-hand"/>
    <property type="match status" value="1"/>
</dbReference>
<comment type="caution">
    <text evidence="3">The sequence shown here is derived from an EMBL/GenBank/DDBJ whole genome shotgun (WGS) entry which is preliminary data.</text>
</comment>
<evidence type="ECO:0000259" key="2">
    <source>
        <dbReference type="PROSITE" id="PS50222"/>
    </source>
</evidence>
<keyword evidence="1" id="KW-0106">Calcium</keyword>
<organism evidence="3 4">
    <name type="scientific">Hibiscus sabdariffa</name>
    <name type="common">roselle</name>
    <dbReference type="NCBI Taxonomy" id="183260"/>
    <lineage>
        <taxon>Eukaryota</taxon>
        <taxon>Viridiplantae</taxon>
        <taxon>Streptophyta</taxon>
        <taxon>Embryophyta</taxon>
        <taxon>Tracheophyta</taxon>
        <taxon>Spermatophyta</taxon>
        <taxon>Magnoliopsida</taxon>
        <taxon>eudicotyledons</taxon>
        <taxon>Gunneridae</taxon>
        <taxon>Pentapetalae</taxon>
        <taxon>rosids</taxon>
        <taxon>malvids</taxon>
        <taxon>Malvales</taxon>
        <taxon>Malvaceae</taxon>
        <taxon>Malvoideae</taxon>
        <taxon>Hibiscus</taxon>
    </lineage>
</organism>
<accession>A0ABR2CQA5</accession>
<reference evidence="3 4" key="1">
    <citation type="journal article" date="2024" name="G3 (Bethesda)">
        <title>Genome assembly of Hibiscus sabdariffa L. provides insights into metabolisms of medicinal natural products.</title>
        <authorList>
            <person name="Kim T."/>
        </authorList>
    </citation>
    <scope>NUCLEOTIDE SEQUENCE [LARGE SCALE GENOMIC DNA]</scope>
    <source>
        <strain evidence="3">TK-2024</strain>
        <tissue evidence="3">Old leaves</tissue>
    </source>
</reference>
<dbReference type="InterPro" id="IPR018247">
    <property type="entry name" value="EF_Hand_1_Ca_BS"/>
</dbReference>
<dbReference type="InterPro" id="IPR011992">
    <property type="entry name" value="EF-hand-dom_pair"/>
</dbReference>
<sequence length="156" mass="17206">MPVILCGDWKEASVDMSTCSSGPMSLLIKYVGFHPHVSGILRADHNGNHATYSAFSDALRQVNLTGLSYGSSFQETEDLWVLADTNGNGVLAYEEFKRIDEDCSSAHSNEDIAGEEAIGFEVKKAFSSLVKRRKGYDGLRATLFLIMLDSPMYSRQ</sequence>
<evidence type="ECO:0000313" key="4">
    <source>
        <dbReference type="Proteomes" id="UP001472677"/>
    </source>
</evidence>
<evidence type="ECO:0000256" key="1">
    <source>
        <dbReference type="ARBA" id="ARBA00022837"/>
    </source>
</evidence>
<dbReference type="PROSITE" id="PS50222">
    <property type="entry name" value="EF_HAND_2"/>
    <property type="match status" value="1"/>
</dbReference>
<dbReference type="Proteomes" id="UP001472677">
    <property type="component" value="Unassembled WGS sequence"/>
</dbReference>
<dbReference type="InterPro" id="IPR002048">
    <property type="entry name" value="EF_hand_dom"/>
</dbReference>
<evidence type="ECO:0000313" key="3">
    <source>
        <dbReference type="EMBL" id="KAK8521923.1"/>
    </source>
</evidence>
<keyword evidence="4" id="KW-1185">Reference proteome</keyword>